<evidence type="ECO:0000256" key="7">
    <source>
        <dbReference type="ARBA" id="ARBA00023033"/>
    </source>
</evidence>
<protein>
    <submittedName>
        <fullName evidence="10">Uncharacterized protein</fullName>
    </submittedName>
</protein>
<comment type="pathway">
    <text evidence="2">Secondary metabolite biosynthesis.</text>
</comment>
<dbReference type="InterPro" id="IPR036396">
    <property type="entry name" value="Cyt_P450_sf"/>
</dbReference>
<reference evidence="11" key="2">
    <citation type="journal article" date="2013" name="PLoS Genet.">
        <title>Comparative genome structure, secondary metabolite, and effector coding capacity across Cochliobolus pathogens.</title>
        <authorList>
            <person name="Condon B.J."/>
            <person name="Leng Y."/>
            <person name="Wu D."/>
            <person name="Bushley K.E."/>
            <person name="Ohm R.A."/>
            <person name="Otillar R."/>
            <person name="Martin J."/>
            <person name="Schackwitz W."/>
            <person name="Grimwood J."/>
            <person name="MohdZainudin N."/>
            <person name="Xue C."/>
            <person name="Wang R."/>
            <person name="Manning V.A."/>
            <person name="Dhillon B."/>
            <person name="Tu Z.J."/>
            <person name="Steffenson B.J."/>
            <person name="Salamov A."/>
            <person name="Sun H."/>
            <person name="Lowry S."/>
            <person name="LaButti K."/>
            <person name="Han J."/>
            <person name="Copeland A."/>
            <person name="Lindquist E."/>
            <person name="Barry K."/>
            <person name="Schmutz J."/>
            <person name="Baker S.E."/>
            <person name="Ciuffetti L.M."/>
            <person name="Grigoriev I.V."/>
            <person name="Zhong S."/>
            <person name="Turgeon B.G."/>
        </authorList>
    </citation>
    <scope>NUCLEOTIDE SEQUENCE [LARGE SCALE GENOMIC DNA]</scope>
    <source>
        <strain evidence="11">C5 / ATCC 48332 / race O</strain>
    </source>
</reference>
<dbReference type="InterPro" id="IPR050121">
    <property type="entry name" value="Cytochrome_P450_monoxygenase"/>
</dbReference>
<evidence type="ECO:0000256" key="8">
    <source>
        <dbReference type="PIRSR" id="PIRSR602401-1"/>
    </source>
</evidence>
<keyword evidence="11" id="KW-1185">Reference proteome</keyword>
<accession>M2UST7</accession>
<keyword evidence="4 8" id="KW-0479">Metal-binding</keyword>
<keyword evidence="9" id="KW-1133">Transmembrane helix</keyword>
<comment type="cofactor">
    <cofactor evidence="1 8">
        <name>heme</name>
        <dbReference type="ChEBI" id="CHEBI:30413"/>
    </cofactor>
</comment>
<organism evidence="10 11">
    <name type="scientific">Cochliobolus heterostrophus (strain C5 / ATCC 48332 / race O)</name>
    <name type="common">Southern corn leaf blight fungus</name>
    <name type="synonym">Bipolaris maydis</name>
    <dbReference type="NCBI Taxonomy" id="701091"/>
    <lineage>
        <taxon>Eukaryota</taxon>
        <taxon>Fungi</taxon>
        <taxon>Dikarya</taxon>
        <taxon>Ascomycota</taxon>
        <taxon>Pezizomycotina</taxon>
        <taxon>Dothideomycetes</taxon>
        <taxon>Pleosporomycetidae</taxon>
        <taxon>Pleosporales</taxon>
        <taxon>Pleosporineae</taxon>
        <taxon>Pleosporaceae</taxon>
        <taxon>Bipolaris</taxon>
    </lineage>
</organism>
<dbReference type="OrthoDB" id="10029320at2759"/>
<dbReference type="InterPro" id="IPR002401">
    <property type="entry name" value="Cyt_P450_E_grp-I"/>
</dbReference>
<evidence type="ECO:0000313" key="10">
    <source>
        <dbReference type="EMBL" id="EMD96661.1"/>
    </source>
</evidence>
<dbReference type="GO" id="GO:0005506">
    <property type="term" value="F:iron ion binding"/>
    <property type="evidence" value="ECO:0007669"/>
    <property type="project" value="InterPro"/>
</dbReference>
<feature type="transmembrane region" description="Helical" evidence="9">
    <location>
        <begin position="6"/>
        <end position="30"/>
    </location>
</feature>
<dbReference type="GO" id="GO:0020037">
    <property type="term" value="F:heme binding"/>
    <property type="evidence" value="ECO:0007669"/>
    <property type="project" value="InterPro"/>
</dbReference>
<proteinExistence type="predicted"/>
<dbReference type="Proteomes" id="UP000016936">
    <property type="component" value="Unassembled WGS sequence"/>
</dbReference>
<keyword evidence="9" id="KW-0812">Transmembrane</keyword>
<gene>
    <name evidence="10" type="ORF">COCHEDRAFT_1199557</name>
</gene>
<evidence type="ECO:0000256" key="3">
    <source>
        <dbReference type="ARBA" id="ARBA00022617"/>
    </source>
</evidence>
<keyword evidence="6 8" id="KW-0408">Iron</keyword>
<evidence type="ECO:0000256" key="5">
    <source>
        <dbReference type="ARBA" id="ARBA00023002"/>
    </source>
</evidence>
<keyword evidence="9" id="KW-0472">Membrane</keyword>
<feature type="binding site" description="axial binding residue" evidence="8">
    <location>
        <position position="477"/>
    </location>
    <ligand>
        <name>heme</name>
        <dbReference type="ChEBI" id="CHEBI:30413"/>
    </ligand>
    <ligandPart>
        <name>Fe</name>
        <dbReference type="ChEBI" id="CHEBI:18248"/>
    </ligandPart>
</feature>
<dbReference type="EMBL" id="KB445569">
    <property type="protein sequence ID" value="EMD96661.1"/>
    <property type="molecule type" value="Genomic_DNA"/>
</dbReference>
<dbReference type="InterPro" id="IPR001128">
    <property type="entry name" value="Cyt_P450"/>
</dbReference>
<dbReference type="AlphaFoldDB" id="M2UST7"/>
<reference evidence="10 11" key="1">
    <citation type="journal article" date="2012" name="PLoS Pathog.">
        <title>Diverse lifestyles and strategies of plant pathogenesis encoded in the genomes of eighteen Dothideomycetes fungi.</title>
        <authorList>
            <person name="Ohm R.A."/>
            <person name="Feau N."/>
            <person name="Henrissat B."/>
            <person name="Schoch C.L."/>
            <person name="Horwitz B.A."/>
            <person name="Barry K.W."/>
            <person name="Condon B.J."/>
            <person name="Copeland A.C."/>
            <person name="Dhillon B."/>
            <person name="Glaser F."/>
            <person name="Hesse C.N."/>
            <person name="Kosti I."/>
            <person name="LaButti K."/>
            <person name="Lindquist E.A."/>
            <person name="Lucas S."/>
            <person name="Salamov A.A."/>
            <person name="Bradshaw R.E."/>
            <person name="Ciuffetti L."/>
            <person name="Hamelin R.C."/>
            <person name="Kema G.H.J."/>
            <person name="Lawrence C."/>
            <person name="Scott J.A."/>
            <person name="Spatafora J.W."/>
            <person name="Turgeon B.G."/>
            <person name="de Wit P.J.G.M."/>
            <person name="Zhong S."/>
            <person name="Goodwin S.B."/>
            <person name="Grigoriev I.V."/>
        </authorList>
    </citation>
    <scope>NUCLEOTIDE SEQUENCE [LARGE SCALE GENOMIC DNA]</scope>
    <source>
        <strain evidence="11">C5 / ATCC 48332 / race O</strain>
    </source>
</reference>
<keyword evidence="5" id="KW-0560">Oxidoreductase</keyword>
<dbReference type="GO" id="GO:0016705">
    <property type="term" value="F:oxidoreductase activity, acting on paired donors, with incorporation or reduction of molecular oxygen"/>
    <property type="evidence" value="ECO:0007669"/>
    <property type="project" value="InterPro"/>
</dbReference>
<dbReference type="PRINTS" id="PR00385">
    <property type="entry name" value="P450"/>
</dbReference>
<evidence type="ECO:0000256" key="4">
    <source>
        <dbReference type="ARBA" id="ARBA00022723"/>
    </source>
</evidence>
<dbReference type="CDD" id="cd11051">
    <property type="entry name" value="CYP59-like"/>
    <property type="match status" value="1"/>
</dbReference>
<sequence>MASFSYSSIAWQVALPAAVAAIGVFTFKMIKNRMIFYRLKKQGLPMPAWDFGAGSLQTLPALLEKFPKGSQQSDAFTLLSYEFKKSDGCFYIDLWPFSSPLMVVTSPDLAIQACQEYDLPKPPILIPFFAPFAGGPNLFDMNGAEWKRSRALFNHGFSANVMLESTPHIIEEAEVYVALLREHAKKGDTFSLDDLTCDYMMDVIGSITIADHVSNARLHSMTRHNALAAAMRSSIQWHCQDEELNPFKRWNPMRPITEWRNGKIMDSYVGNELDKRYEQWKSNEPSKGAKSVMDLTIADYMGERKGADKLDPEFKRWATTQIRLFLFAGHDSTAATIVYSLYMMSKHPEVLSKVREELDQVFGKGTDSAARVLKEHPEEINKLTYTTAVIKETLRLYPPASGMRGGLPGVFLRDKNGNKYPTEGINIWIVHGAVQRNPNYWPEPHKFIPDRWLVEPGHPLYPPKGGWRPFEYGPRNCMGQTLAMLDIKITLAMTVREFDVHDQYEEWDQLHPSSGIKTVFGERAYQVPQGAAHPVHGFPCKVTARNVE</sequence>
<dbReference type="HOGENOM" id="CLU_020492_1_0_1"/>
<dbReference type="STRING" id="701091.M2UST7"/>
<dbReference type="PANTHER" id="PTHR24305">
    <property type="entry name" value="CYTOCHROME P450"/>
    <property type="match status" value="1"/>
</dbReference>
<evidence type="ECO:0000256" key="9">
    <source>
        <dbReference type="SAM" id="Phobius"/>
    </source>
</evidence>
<evidence type="ECO:0000256" key="1">
    <source>
        <dbReference type="ARBA" id="ARBA00001971"/>
    </source>
</evidence>
<dbReference type="PANTHER" id="PTHR24305:SF107">
    <property type="entry name" value="P450, PUTATIVE (EUROFUNG)-RELATED"/>
    <property type="match status" value="1"/>
</dbReference>
<dbReference type="Gene3D" id="1.10.630.10">
    <property type="entry name" value="Cytochrome P450"/>
    <property type="match status" value="1"/>
</dbReference>
<keyword evidence="3 8" id="KW-0349">Heme</keyword>
<dbReference type="Pfam" id="PF00067">
    <property type="entry name" value="p450"/>
    <property type="match status" value="1"/>
</dbReference>
<dbReference type="OMA" id="DMNGAEW"/>
<dbReference type="GO" id="GO:0004497">
    <property type="term" value="F:monooxygenase activity"/>
    <property type="evidence" value="ECO:0007669"/>
    <property type="project" value="UniProtKB-KW"/>
</dbReference>
<evidence type="ECO:0000256" key="2">
    <source>
        <dbReference type="ARBA" id="ARBA00005179"/>
    </source>
</evidence>
<evidence type="ECO:0000256" key="6">
    <source>
        <dbReference type="ARBA" id="ARBA00023004"/>
    </source>
</evidence>
<keyword evidence="7" id="KW-0503">Monooxygenase</keyword>
<dbReference type="eggNOG" id="KOG0157">
    <property type="taxonomic scope" value="Eukaryota"/>
</dbReference>
<dbReference type="PRINTS" id="PR00463">
    <property type="entry name" value="EP450I"/>
</dbReference>
<evidence type="ECO:0000313" key="11">
    <source>
        <dbReference type="Proteomes" id="UP000016936"/>
    </source>
</evidence>
<name>M2UST7_COCH5</name>
<dbReference type="SUPFAM" id="SSF48264">
    <property type="entry name" value="Cytochrome P450"/>
    <property type="match status" value="1"/>
</dbReference>